<evidence type="ECO:0000256" key="4">
    <source>
        <dbReference type="ARBA" id="ARBA00022690"/>
    </source>
</evidence>
<dbReference type="PANTHER" id="PTHR11414:SF21">
    <property type="entry name" value="CYSTATIN 14A, TANDEM DUPLICATE 1-RELATED"/>
    <property type="match status" value="1"/>
</dbReference>
<evidence type="ECO:0000313" key="8">
    <source>
        <dbReference type="EMBL" id="ODM88983.1"/>
    </source>
</evidence>
<keyword evidence="9" id="KW-1185">Reference proteome</keyword>
<evidence type="ECO:0000256" key="3">
    <source>
        <dbReference type="ARBA" id="ARBA00022490"/>
    </source>
</evidence>
<gene>
    <name evidence="8" type="ORF">Ocin01_17697</name>
</gene>
<dbReference type="GO" id="GO:0005829">
    <property type="term" value="C:cytosol"/>
    <property type="evidence" value="ECO:0007669"/>
    <property type="project" value="TreeGrafter"/>
</dbReference>
<dbReference type="SUPFAM" id="SSF54403">
    <property type="entry name" value="Cystatin/monellin"/>
    <property type="match status" value="1"/>
</dbReference>
<dbReference type="Gene3D" id="3.10.450.10">
    <property type="match status" value="1"/>
</dbReference>
<accession>A0A1D2M7N8</accession>
<sequence length="135" mass="14663">MFSITLKIVLIAVIGASIARAEMMTGGLTDERQPSTVDKSSQVAVDKLSDEIKSQVSKKLASSSGNAATIAESFKNENVTVLSFKTQVVAGTNYFVKARIGKYIFLLRIYQDLQGAYELSNVKGPISEADQISYF</sequence>
<feature type="domain" description="Cystatin" evidence="7">
    <location>
        <begin position="73"/>
        <end position="109"/>
    </location>
</feature>
<proteinExistence type="inferred from homology"/>
<comment type="subcellular location">
    <subcellularLocation>
        <location evidence="1">Cytoplasm</location>
    </subcellularLocation>
</comment>
<evidence type="ECO:0000256" key="6">
    <source>
        <dbReference type="SAM" id="SignalP"/>
    </source>
</evidence>
<dbReference type="Proteomes" id="UP000094527">
    <property type="component" value="Unassembled WGS sequence"/>
</dbReference>
<dbReference type="InterPro" id="IPR018073">
    <property type="entry name" value="Prot_inh_cystat_CS"/>
</dbReference>
<reference evidence="8 9" key="1">
    <citation type="journal article" date="2016" name="Genome Biol. Evol.">
        <title>Gene Family Evolution Reflects Adaptation to Soil Environmental Stressors in the Genome of the Collembolan Orchesella cincta.</title>
        <authorList>
            <person name="Faddeeva-Vakhrusheva A."/>
            <person name="Derks M.F."/>
            <person name="Anvar S.Y."/>
            <person name="Agamennone V."/>
            <person name="Suring W."/>
            <person name="Smit S."/>
            <person name="van Straalen N.M."/>
            <person name="Roelofs D."/>
        </authorList>
    </citation>
    <scope>NUCLEOTIDE SEQUENCE [LARGE SCALE GENOMIC DNA]</scope>
    <source>
        <tissue evidence="8">Mixed pool</tissue>
    </source>
</reference>
<dbReference type="InterPro" id="IPR000010">
    <property type="entry name" value="Cystatin_dom"/>
</dbReference>
<evidence type="ECO:0000256" key="2">
    <source>
        <dbReference type="ARBA" id="ARBA00009403"/>
    </source>
</evidence>
<dbReference type="STRING" id="48709.A0A1D2M7N8"/>
<comment type="similarity">
    <text evidence="2">Belongs to the cystatin family.</text>
</comment>
<protein>
    <submittedName>
        <fullName evidence="8">Cystatin-A</fullName>
    </submittedName>
</protein>
<feature type="signal peptide" evidence="6">
    <location>
        <begin position="1"/>
        <end position="21"/>
    </location>
</feature>
<evidence type="ECO:0000259" key="7">
    <source>
        <dbReference type="Pfam" id="PF00031"/>
    </source>
</evidence>
<keyword evidence="3" id="KW-0963">Cytoplasm</keyword>
<dbReference type="InterPro" id="IPR001713">
    <property type="entry name" value="Prot_inh_stefin"/>
</dbReference>
<dbReference type="InterPro" id="IPR046350">
    <property type="entry name" value="Cystatin_sf"/>
</dbReference>
<evidence type="ECO:0000256" key="1">
    <source>
        <dbReference type="ARBA" id="ARBA00004496"/>
    </source>
</evidence>
<dbReference type="PANTHER" id="PTHR11414">
    <property type="entry name" value="CYSTATIN FAMILY MEMBER"/>
    <property type="match status" value="1"/>
</dbReference>
<dbReference type="Pfam" id="PF00031">
    <property type="entry name" value="Cystatin"/>
    <property type="match status" value="1"/>
</dbReference>
<keyword evidence="6" id="KW-0732">Signal</keyword>
<dbReference type="AlphaFoldDB" id="A0A1D2M7N8"/>
<dbReference type="OMA" id="FHLRIYK"/>
<name>A0A1D2M7N8_ORCCI</name>
<dbReference type="EMBL" id="LJIJ01003003">
    <property type="protein sequence ID" value="ODM88983.1"/>
    <property type="molecule type" value="Genomic_DNA"/>
</dbReference>
<evidence type="ECO:0000256" key="5">
    <source>
        <dbReference type="ARBA" id="ARBA00022704"/>
    </source>
</evidence>
<dbReference type="PROSITE" id="PS00287">
    <property type="entry name" value="CYSTATIN"/>
    <property type="match status" value="1"/>
</dbReference>
<dbReference type="GO" id="GO:0004869">
    <property type="term" value="F:cysteine-type endopeptidase inhibitor activity"/>
    <property type="evidence" value="ECO:0007669"/>
    <property type="project" value="UniProtKB-KW"/>
</dbReference>
<organism evidence="8 9">
    <name type="scientific">Orchesella cincta</name>
    <name type="common">Springtail</name>
    <name type="synonym">Podura cincta</name>
    <dbReference type="NCBI Taxonomy" id="48709"/>
    <lineage>
        <taxon>Eukaryota</taxon>
        <taxon>Metazoa</taxon>
        <taxon>Ecdysozoa</taxon>
        <taxon>Arthropoda</taxon>
        <taxon>Hexapoda</taxon>
        <taxon>Collembola</taxon>
        <taxon>Entomobryomorpha</taxon>
        <taxon>Entomobryoidea</taxon>
        <taxon>Orchesellidae</taxon>
        <taxon>Orchesellinae</taxon>
        <taxon>Orchesella</taxon>
    </lineage>
</organism>
<dbReference type="OrthoDB" id="8192930at2759"/>
<evidence type="ECO:0000313" key="9">
    <source>
        <dbReference type="Proteomes" id="UP000094527"/>
    </source>
</evidence>
<keyword evidence="5" id="KW-0789">Thiol protease inhibitor</keyword>
<feature type="chain" id="PRO_5008903581" evidence="6">
    <location>
        <begin position="22"/>
        <end position="135"/>
    </location>
</feature>
<keyword evidence="4" id="KW-0646">Protease inhibitor</keyword>
<comment type="caution">
    <text evidence="8">The sequence shown here is derived from an EMBL/GenBank/DDBJ whole genome shotgun (WGS) entry which is preliminary data.</text>
</comment>